<dbReference type="Proteomes" id="UP000265080">
    <property type="component" value="Chromosome 20"/>
</dbReference>
<evidence type="ECO:0000256" key="19">
    <source>
        <dbReference type="SAM" id="Phobius"/>
    </source>
</evidence>
<comment type="similarity">
    <text evidence="1">Belongs to the ATR family.</text>
</comment>
<keyword evidence="12" id="KW-0966">Cell projection</keyword>
<evidence type="ECO:0000256" key="8">
    <source>
        <dbReference type="ARBA" id="ARBA00023136"/>
    </source>
</evidence>
<dbReference type="PANTHER" id="PTHR16059">
    <property type="entry name" value="ANTHRAX TOXIN RECEPTOR"/>
    <property type="match status" value="1"/>
</dbReference>
<feature type="compositionally biased region" description="Pro residues" evidence="18">
    <location>
        <begin position="490"/>
        <end position="503"/>
    </location>
</feature>
<feature type="region of interest" description="Disordered" evidence="18">
    <location>
        <begin position="385"/>
        <end position="432"/>
    </location>
</feature>
<evidence type="ECO:0000313" key="22">
    <source>
        <dbReference type="Ensembl" id="ENSAPEP00000022711.1"/>
    </source>
</evidence>
<evidence type="ECO:0000256" key="5">
    <source>
        <dbReference type="ARBA" id="ARBA00022723"/>
    </source>
</evidence>
<keyword evidence="3" id="KW-0597">Phosphoprotein</keyword>
<feature type="transmembrane region" description="Helical" evidence="19">
    <location>
        <begin position="309"/>
        <end position="330"/>
    </location>
</feature>
<dbReference type="InterPro" id="IPR036465">
    <property type="entry name" value="vWFA_dom_sf"/>
</dbReference>
<dbReference type="GO" id="GO:0031258">
    <property type="term" value="C:lamellipodium membrane"/>
    <property type="evidence" value="ECO:0007669"/>
    <property type="project" value="UniProtKB-SubCell"/>
</dbReference>
<feature type="compositionally biased region" description="Pro residues" evidence="18">
    <location>
        <begin position="534"/>
        <end position="569"/>
    </location>
</feature>
<keyword evidence="23" id="KW-1185">Reference proteome</keyword>
<keyword evidence="7 19" id="KW-1133">Transmembrane helix</keyword>
<evidence type="ECO:0000256" key="15">
    <source>
        <dbReference type="ARBA" id="ARBA00061894"/>
    </source>
</evidence>
<reference evidence="22 23" key="1">
    <citation type="submission" date="2018-03" db="EMBL/GenBank/DDBJ databases">
        <title>Finding Nemo's genes: A chromosome-scale reference assembly of the genome of the orange clownfish Amphiprion percula.</title>
        <authorList>
            <person name="Lehmann R."/>
        </authorList>
    </citation>
    <scope>NUCLEOTIDE SEQUENCE</scope>
</reference>
<organism evidence="22 23">
    <name type="scientific">Amphiprion percula</name>
    <name type="common">Orange clownfish</name>
    <name type="synonym">Lutjanus percula</name>
    <dbReference type="NCBI Taxonomy" id="161767"/>
    <lineage>
        <taxon>Eukaryota</taxon>
        <taxon>Metazoa</taxon>
        <taxon>Chordata</taxon>
        <taxon>Craniata</taxon>
        <taxon>Vertebrata</taxon>
        <taxon>Euteleostomi</taxon>
        <taxon>Actinopterygii</taxon>
        <taxon>Neopterygii</taxon>
        <taxon>Teleostei</taxon>
        <taxon>Neoteleostei</taxon>
        <taxon>Acanthomorphata</taxon>
        <taxon>Ovalentaria</taxon>
        <taxon>Pomacentridae</taxon>
        <taxon>Amphiprion</taxon>
    </lineage>
</organism>
<evidence type="ECO:0000256" key="20">
    <source>
        <dbReference type="SAM" id="SignalP"/>
    </source>
</evidence>
<feature type="signal peptide" evidence="20">
    <location>
        <begin position="1"/>
        <end position="26"/>
    </location>
</feature>
<evidence type="ECO:0000256" key="17">
    <source>
        <dbReference type="ARBA" id="ARBA00093334"/>
    </source>
</evidence>
<evidence type="ECO:0000256" key="1">
    <source>
        <dbReference type="ARBA" id="ARBA00008095"/>
    </source>
</evidence>
<dbReference type="InterPro" id="IPR008399">
    <property type="entry name" value="Anthrax_toxin_rcpt_C"/>
</dbReference>
<dbReference type="InterPro" id="IPR008400">
    <property type="entry name" value="Anthrax_toxin_rcpt_extracel"/>
</dbReference>
<dbReference type="InterPro" id="IPR002035">
    <property type="entry name" value="VWF_A"/>
</dbReference>
<sequence length="569" mass="63174">MARTQARMFLALALLGFFFLGVSVNGEQQEEEEERSCQGAFDLYFVLDKSGSVKHHWIEIYSFVEQLAEKFISLLSVYLIRLLVCLSYREAITGGLTALRRVVPGGDTFMNLGLEMANMQIHQEKHGTASVIIALTDGELNEWQFDTAQREAQRARSMGAIVYCVGVKEFNQTQLATIADTVEHVFPVWGGFQALRGIIDSIIKKSCIEILAAEPSSVCAGERFEVVVSGNGFLHARNINQVLCSFKLNDTHSVDERPAKIEDTFLLCPAPVVEEVGRVIYLQVSMNEGLSYITSSVHITTTECFDGTIVLISLLVVFLLLGLLLMWWFWPLCCTVVTASSLRSHSQDSDDDDGMPKKRWPTVDASYYGGRGVGGIKRMEVRWGEKGSTEEGAKLDKPKNAVVKMPEQEFEPYEPKPRKPRRRPPQQRRWYTPIKGKLDALWALFRRGYDQVSLMRPQPGDQGRCISFQRVKDGESASNHQAPPRTHHSPSPPPPPPSPPPAEQRPLVSNSVPRTKPPSRGPRTTPPSCTTPPSRAPPSMVRPPPGPPPTRAPPGPPGPPPSRPPPRLS</sequence>
<proteinExistence type="inferred from homology"/>
<keyword evidence="8 19" id="KW-0472">Membrane</keyword>
<name>A0A3P8TDH5_AMPPE</name>
<keyword evidence="2" id="KW-1003">Cell membrane</keyword>
<comment type="subunit">
    <text evidence="15">Interacts with gelatin and type 1 collagen. Interacts with the actin cytoskeleton.</text>
</comment>
<dbReference type="GO" id="GO:0046872">
    <property type="term" value="F:metal ion binding"/>
    <property type="evidence" value="ECO:0007669"/>
    <property type="project" value="UniProtKB-KW"/>
</dbReference>
<evidence type="ECO:0000256" key="11">
    <source>
        <dbReference type="ARBA" id="ARBA00023180"/>
    </source>
</evidence>
<evidence type="ECO:0000256" key="4">
    <source>
        <dbReference type="ARBA" id="ARBA00022692"/>
    </source>
</evidence>
<dbReference type="SMART" id="SM00327">
    <property type="entry name" value="VWA"/>
    <property type="match status" value="1"/>
</dbReference>
<dbReference type="GO" id="GO:0031527">
    <property type="term" value="C:filopodium membrane"/>
    <property type="evidence" value="ECO:0007669"/>
    <property type="project" value="UniProtKB-SubCell"/>
</dbReference>
<evidence type="ECO:0000256" key="16">
    <source>
        <dbReference type="ARBA" id="ARBA00068139"/>
    </source>
</evidence>
<reference evidence="22" key="3">
    <citation type="submission" date="2025-09" db="UniProtKB">
        <authorList>
            <consortium name="Ensembl"/>
        </authorList>
    </citation>
    <scope>IDENTIFICATION</scope>
</reference>
<dbReference type="PANTHER" id="PTHR16059:SF16">
    <property type="entry name" value="ANTHRAX TOXIN RECEPTOR-LIKE"/>
    <property type="match status" value="1"/>
</dbReference>
<dbReference type="Pfam" id="PF05586">
    <property type="entry name" value="Ant_C"/>
    <property type="match status" value="1"/>
</dbReference>
<comment type="function">
    <text evidence="17">Plays a role in cell attachment and migration. Interacts with extracellular matrix proteins and with the actin cytoskeleton and thereby plays an important role in normal extracellular matrix (ECM) homeostasis. Mediates adhesion of cells to type 1 collagen and gelatin, reorganization of the actin cytoskeleton and promotes cell spreading. Plays a role in the angiogenic response of cultured umbilical vein endothelial cells. May also act as a receptor for PLAU. Upon ligand binding, stimulates the phosphorylation of EGFR and ERK1/2.</text>
</comment>
<comment type="subcellular location">
    <subcellularLocation>
        <location evidence="14">Cell projection</location>
        <location evidence="14">Filopodium membrane</location>
        <topology evidence="14">Single-pass type I membrane protein</topology>
    </subcellularLocation>
    <subcellularLocation>
        <location evidence="13">Cell projection</location>
        <location evidence="13">Lamellipodium membrane</location>
        <topology evidence="13">Single-pass type I membrane protein</topology>
    </subcellularLocation>
</comment>
<dbReference type="OMA" id="LFRRGYN"/>
<evidence type="ECO:0000256" key="14">
    <source>
        <dbReference type="ARBA" id="ARBA00060395"/>
    </source>
</evidence>
<accession>A0A3P8TDH5</accession>
<evidence type="ECO:0000256" key="10">
    <source>
        <dbReference type="ARBA" id="ARBA00023170"/>
    </source>
</evidence>
<feature type="compositionally biased region" description="Basic and acidic residues" evidence="18">
    <location>
        <begin position="385"/>
        <end position="399"/>
    </location>
</feature>
<dbReference type="PROSITE" id="PS50234">
    <property type="entry name" value="VWFA"/>
    <property type="match status" value="1"/>
</dbReference>
<dbReference type="GO" id="GO:0004888">
    <property type="term" value="F:transmembrane signaling receptor activity"/>
    <property type="evidence" value="ECO:0007669"/>
    <property type="project" value="TreeGrafter"/>
</dbReference>
<evidence type="ECO:0000256" key="13">
    <source>
        <dbReference type="ARBA" id="ARBA00060389"/>
    </source>
</evidence>
<feature type="chain" id="PRO_5018214344" description="Anthrax toxin receptor 1" evidence="20">
    <location>
        <begin position="27"/>
        <end position="569"/>
    </location>
</feature>
<dbReference type="STRING" id="161767.ENSAPEP00000022711"/>
<evidence type="ECO:0000313" key="23">
    <source>
        <dbReference type="Proteomes" id="UP000265080"/>
    </source>
</evidence>
<evidence type="ECO:0000256" key="3">
    <source>
        <dbReference type="ARBA" id="ARBA00022553"/>
    </source>
</evidence>
<evidence type="ECO:0000256" key="7">
    <source>
        <dbReference type="ARBA" id="ARBA00022989"/>
    </source>
</evidence>
<reference evidence="22" key="2">
    <citation type="submission" date="2025-08" db="UniProtKB">
        <authorList>
            <consortium name="Ensembl"/>
        </authorList>
    </citation>
    <scope>IDENTIFICATION</scope>
</reference>
<evidence type="ECO:0000259" key="21">
    <source>
        <dbReference type="PROSITE" id="PS50234"/>
    </source>
</evidence>
<keyword evidence="11" id="KW-0325">Glycoprotein</keyword>
<evidence type="ECO:0000256" key="2">
    <source>
        <dbReference type="ARBA" id="ARBA00022475"/>
    </source>
</evidence>
<protein>
    <recommendedName>
        <fullName evidence="16">Anthrax toxin receptor 1</fullName>
    </recommendedName>
</protein>
<keyword evidence="5" id="KW-0479">Metal-binding</keyword>
<keyword evidence="10" id="KW-0675">Receptor</keyword>
<dbReference type="SUPFAM" id="SSF53300">
    <property type="entry name" value="vWA-like"/>
    <property type="match status" value="1"/>
</dbReference>
<dbReference type="GeneTree" id="ENSGT00940000157727"/>
<feature type="compositionally biased region" description="Low complexity" evidence="18">
    <location>
        <begin position="521"/>
        <end position="533"/>
    </location>
</feature>
<dbReference type="Pfam" id="PF00092">
    <property type="entry name" value="VWA"/>
    <property type="match status" value="1"/>
</dbReference>
<dbReference type="Gene3D" id="3.40.50.410">
    <property type="entry name" value="von Willebrand factor, type A domain"/>
    <property type="match status" value="1"/>
</dbReference>
<evidence type="ECO:0000256" key="18">
    <source>
        <dbReference type="SAM" id="MobiDB-lite"/>
    </source>
</evidence>
<dbReference type="Ensembl" id="ENSAPET00000023311.1">
    <property type="protein sequence ID" value="ENSAPEP00000022711.1"/>
    <property type="gene ID" value="ENSAPEG00000016137.1"/>
</dbReference>
<dbReference type="Pfam" id="PF05587">
    <property type="entry name" value="Anth_Ig"/>
    <property type="match status" value="1"/>
</dbReference>
<keyword evidence="9" id="KW-1015">Disulfide bond</keyword>
<feature type="region of interest" description="Disordered" evidence="18">
    <location>
        <begin position="472"/>
        <end position="569"/>
    </location>
</feature>
<keyword evidence="6 20" id="KW-0732">Signal</keyword>
<evidence type="ECO:0000256" key="6">
    <source>
        <dbReference type="ARBA" id="ARBA00022729"/>
    </source>
</evidence>
<dbReference type="AlphaFoldDB" id="A0A3P8TDH5"/>
<keyword evidence="4 19" id="KW-0812">Transmembrane</keyword>
<dbReference type="GO" id="GO:0009986">
    <property type="term" value="C:cell surface"/>
    <property type="evidence" value="ECO:0007669"/>
    <property type="project" value="TreeGrafter"/>
</dbReference>
<evidence type="ECO:0000256" key="12">
    <source>
        <dbReference type="ARBA" id="ARBA00023273"/>
    </source>
</evidence>
<evidence type="ECO:0000256" key="9">
    <source>
        <dbReference type="ARBA" id="ARBA00023157"/>
    </source>
</evidence>
<dbReference type="FunFam" id="3.40.50.410:FF:000017">
    <property type="entry name" value="Anthrax toxin receptor 1"/>
    <property type="match status" value="1"/>
</dbReference>
<feature type="domain" description="VWFA" evidence="21">
    <location>
        <begin position="42"/>
        <end position="202"/>
    </location>
</feature>